<gene>
    <name evidence="2" type="ORF">SISSUDRAFT_94359</name>
</gene>
<name>A0A166B8D0_9AGAM</name>
<evidence type="ECO:0000256" key="1">
    <source>
        <dbReference type="SAM" id="SignalP"/>
    </source>
</evidence>
<keyword evidence="3" id="KW-1185">Reference proteome</keyword>
<dbReference type="OrthoDB" id="4885366at2759"/>
<accession>A0A166B8D0</accession>
<keyword evidence="1" id="KW-0732">Signal</keyword>
<proteinExistence type="predicted"/>
<dbReference type="AlphaFoldDB" id="A0A166B8D0"/>
<feature type="chain" id="PRO_5007871091" evidence="1">
    <location>
        <begin position="20"/>
        <end position="125"/>
    </location>
</feature>
<reference evidence="2 3" key="1">
    <citation type="journal article" date="2016" name="Mol. Biol. Evol.">
        <title>Comparative Genomics of Early-Diverging Mushroom-Forming Fungi Provides Insights into the Origins of Lignocellulose Decay Capabilities.</title>
        <authorList>
            <person name="Nagy L.G."/>
            <person name="Riley R."/>
            <person name="Tritt A."/>
            <person name="Adam C."/>
            <person name="Daum C."/>
            <person name="Floudas D."/>
            <person name="Sun H."/>
            <person name="Yadav J.S."/>
            <person name="Pangilinan J."/>
            <person name="Larsson K.H."/>
            <person name="Matsuura K."/>
            <person name="Barry K."/>
            <person name="Labutti K."/>
            <person name="Kuo R."/>
            <person name="Ohm R.A."/>
            <person name="Bhattacharya S.S."/>
            <person name="Shirouzu T."/>
            <person name="Yoshinaga Y."/>
            <person name="Martin F.M."/>
            <person name="Grigoriev I.V."/>
            <person name="Hibbett D.S."/>
        </authorList>
    </citation>
    <scope>NUCLEOTIDE SEQUENCE [LARGE SCALE GENOMIC DNA]</scope>
    <source>
        <strain evidence="2 3">HHB10207 ss-3</strain>
    </source>
</reference>
<dbReference type="EMBL" id="KV428117">
    <property type="protein sequence ID" value="KZT36095.1"/>
    <property type="molecule type" value="Genomic_DNA"/>
</dbReference>
<feature type="signal peptide" evidence="1">
    <location>
        <begin position="1"/>
        <end position="19"/>
    </location>
</feature>
<sequence length="125" mass="12542">MHLTFISVVALALSPVVSAVCPSGYVGIGTETLCGIGTPDGGSSCGGAFGTIWANNCGIIAQNSADGNPCAGGYNGGAYRCKGNPTYVHTSGGNFGSCYGVSERCDNTNGFSSVYGAVNYCCSRQ</sequence>
<dbReference type="Proteomes" id="UP000076798">
    <property type="component" value="Unassembled WGS sequence"/>
</dbReference>
<evidence type="ECO:0000313" key="2">
    <source>
        <dbReference type="EMBL" id="KZT36095.1"/>
    </source>
</evidence>
<organism evidence="2 3">
    <name type="scientific">Sistotremastrum suecicum HHB10207 ss-3</name>
    <dbReference type="NCBI Taxonomy" id="1314776"/>
    <lineage>
        <taxon>Eukaryota</taxon>
        <taxon>Fungi</taxon>
        <taxon>Dikarya</taxon>
        <taxon>Basidiomycota</taxon>
        <taxon>Agaricomycotina</taxon>
        <taxon>Agaricomycetes</taxon>
        <taxon>Sistotremastrales</taxon>
        <taxon>Sistotremastraceae</taxon>
        <taxon>Sistotremastrum</taxon>
    </lineage>
</organism>
<evidence type="ECO:0000313" key="3">
    <source>
        <dbReference type="Proteomes" id="UP000076798"/>
    </source>
</evidence>
<protein>
    <submittedName>
        <fullName evidence="2">Uncharacterized protein</fullName>
    </submittedName>
</protein>